<organism evidence="2 3">
    <name type="scientific">Zhihengliuella halotolerans</name>
    <dbReference type="NCBI Taxonomy" id="370736"/>
    <lineage>
        <taxon>Bacteria</taxon>
        <taxon>Bacillati</taxon>
        <taxon>Actinomycetota</taxon>
        <taxon>Actinomycetes</taxon>
        <taxon>Micrococcales</taxon>
        <taxon>Micrococcaceae</taxon>
        <taxon>Zhihengliuella</taxon>
    </lineage>
</organism>
<gene>
    <name evidence="2" type="ORF">EV380_1334</name>
</gene>
<name>A0A4V2G9U7_9MICC</name>
<dbReference type="RefSeq" id="WP_130450196.1">
    <property type="nucleotide sequence ID" value="NZ_SHLA01000001.1"/>
</dbReference>
<accession>A0A4V2G9U7</accession>
<comment type="caution">
    <text evidence="2">The sequence shown here is derived from an EMBL/GenBank/DDBJ whole genome shotgun (WGS) entry which is preliminary data.</text>
</comment>
<sequence>MNSEPVDYPEMCGIHAEGDVWVAAADRSNLCTPCREQLADSLRAIDEAWPRVLDALQRGRSGGGSERMGSTEVHAPLPINAGASDAMRLAREAVWSAVHQLVMDRPGARVPEDQSTPALAGWLARWHVEYLAGHPNGSWTVEWYTEIQRAADAVEAAAVDGVVEVETQMQCGHRESVGSTGAERGAVRCTGVVTVVDRPGVGQVAVCSRDPQHAVPADAWFKAMRSARPQRRGARPRGLAGSPGRP</sequence>
<dbReference type="OrthoDB" id="4966821at2"/>
<feature type="compositionally biased region" description="Low complexity" evidence="1">
    <location>
        <begin position="236"/>
        <end position="246"/>
    </location>
</feature>
<keyword evidence="3" id="KW-1185">Reference proteome</keyword>
<evidence type="ECO:0000256" key="1">
    <source>
        <dbReference type="SAM" id="MobiDB-lite"/>
    </source>
</evidence>
<dbReference type="EMBL" id="SHLA01000001">
    <property type="protein sequence ID" value="RZU61756.1"/>
    <property type="molecule type" value="Genomic_DNA"/>
</dbReference>
<evidence type="ECO:0000313" key="3">
    <source>
        <dbReference type="Proteomes" id="UP000292685"/>
    </source>
</evidence>
<reference evidence="2 3" key="1">
    <citation type="submission" date="2019-02" db="EMBL/GenBank/DDBJ databases">
        <title>Sequencing the genomes of 1000 actinobacteria strains.</title>
        <authorList>
            <person name="Klenk H.-P."/>
        </authorList>
    </citation>
    <scope>NUCLEOTIDE SEQUENCE [LARGE SCALE GENOMIC DNA]</scope>
    <source>
        <strain evidence="2 3">DSM 17364</strain>
    </source>
</reference>
<protein>
    <submittedName>
        <fullName evidence="2">Uncharacterized protein</fullName>
    </submittedName>
</protein>
<proteinExistence type="predicted"/>
<evidence type="ECO:0000313" key="2">
    <source>
        <dbReference type="EMBL" id="RZU61756.1"/>
    </source>
</evidence>
<feature type="region of interest" description="Disordered" evidence="1">
    <location>
        <begin position="225"/>
        <end position="246"/>
    </location>
</feature>
<dbReference type="Proteomes" id="UP000292685">
    <property type="component" value="Unassembled WGS sequence"/>
</dbReference>
<dbReference type="AlphaFoldDB" id="A0A4V2G9U7"/>